<dbReference type="Gene3D" id="3.40.50.2000">
    <property type="entry name" value="Glycogen Phosphorylase B"/>
    <property type="match status" value="2"/>
</dbReference>
<dbReference type="Pfam" id="PF13439">
    <property type="entry name" value="Glyco_transf_4"/>
    <property type="match status" value="1"/>
</dbReference>
<dbReference type="GO" id="GO:0016757">
    <property type="term" value="F:glycosyltransferase activity"/>
    <property type="evidence" value="ECO:0007669"/>
    <property type="project" value="InterPro"/>
</dbReference>
<dbReference type="EMBL" id="VYQF01000001">
    <property type="protein sequence ID" value="KAA9041788.1"/>
    <property type="molecule type" value="Genomic_DNA"/>
</dbReference>
<dbReference type="CDD" id="cd03811">
    <property type="entry name" value="GT4_GT28_WabH-like"/>
    <property type="match status" value="1"/>
</dbReference>
<dbReference type="SUPFAM" id="SSF53756">
    <property type="entry name" value="UDP-Glycosyltransferase/glycogen phosphorylase"/>
    <property type="match status" value="1"/>
</dbReference>
<dbReference type="PANTHER" id="PTHR12526:SF630">
    <property type="entry name" value="GLYCOSYLTRANSFERASE"/>
    <property type="match status" value="1"/>
</dbReference>
<dbReference type="InterPro" id="IPR001296">
    <property type="entry name" value="Glyco_trans_1"/>
</dbReference>
<keyword evidence="4" id="KW-1185">Reference proteome</keyword>
<dbReference type="Proteomes" id="UP000326903">
    <property type="component" value="Unassembled WGS sequence"/>
</dbReference>
<protein>
    <submittedName>
        <fullName evidence="3">Glycosyltransferase</fullName>
    </submittedName>
</protein>
<evidence type="ECO:0000313" key="4">
    <source>
        <dbReference type="Proteomes" id="UP000326903"/>
    </source>
</evidence>
<dbReference type="Pfam" id="PF00534">
    <property type="entry name" value="Glycos_transf_1"/>
    <property type="match status" value="1"/>
</dbReference>
<evidence type="ECO:0000313" key="3">
    <source>
        <dbReference type="EMBL" id="KAA9041788.1"/>
    </source>
</evidence>
<evidence type="ECO:0000259" key="2">
    <source>
        <dbReference type="Pfam" id="PF13439"/>
    </source>
</evidence>
<reference evidence="3 4" key="1">
    <citation type="submission" date="2019-09" db="EMBL/GenBank/DDBJ databases">
        <title>Draft genome sequence of Ginsengibacter sp. BR5-29.</title>
        <authorList>
            <person name="Im W.-T."/>
        </authorList>
    </citation>
    <scope>NUCLEOTIDE SEQUENCE [LARGE SCALE GENOMIC DNA]</scope>
    <source>
        <strain evidence="3 4">BR5-29</strain>
    </source>
</reference>
<name>A0A5J5IMM2_9BACT</name>
<feature type="domain" description="Glycosyltransferase subfamily 4-like N-terminal" evidence="2">
    <location>
        <begin position="51"/>
        <end position="209"/>
    </location>
</feature>
<feature type="domain" description="Glycosyl transferase family 1" evidence="1">
    <location>
        <begin position="229"/>
        <end position="382"/>
    </location>
</feature>
<evidence type="ECO:0000259" key="1">
    <source>
        <dbReference type="Pfam" id="PF00534"/>
    </source>
</evidence>
<gene>
    <name evidence="3" type="ORF">FW778_07165</name>
</gene>
<dbReference type="PANTHER" id="PTHR12526">
    <property type="entry name" value="GLYCOSYLTRANSFERASE"/>
    <property type="match status" value="1"/>
</dbReference>
<comment type="caution">
    <text evidence="3">The sequence shown here is derived from an EMBL/GenBank/DDBJ whole genome shotgun (WGS) entry which is preliminary data.</text>
</comment>
<proteinExistence type="predicted"/>
<sequence>MKKSMPHIINPIKKDASGTSNFVKKPHNNAGVNKKPQIKKILFILNDLGGGGAERVLVNIANSFYENGIKVEFLVGKKQGLYLDVLHPSIPVTEGGGTSFYKYLQVVPAVLIKNNYTHVFTASDYVGAAAIIAKKKSGVAAKIYHTHHYHLPQKRSLKHWKGDLVARFIHFFITPRADKIIAVSKGNLAWLRKFSNHKLPHGTTIYNPVFDDSIYTLAEEKINYPADISGRTILLSIGRLEEQKDHLTLIKSFQILKKTRPRIILFILGIGNLKSKLENYILENNLQNDIFLVGFDPNPYKWIADCDVFVLPSISEGFGNVLVEAMALGKTIVSTNCPSGPSEILQKGKLGYLCPVKNPAEMAISVERAVRSPINSNILKAASYRYRISEIVKEYIEIL</sequence>
<organism evidence="3 4">
    <name type="scientific">Ginsengibacter hankyongi</name>
    <dbReference type="NCBI Taxonomy" id="2607284"/>
    <lineage>
        <taxon>Bacteria</taxon>
        <taxon>Pseudomonadati</taxon>
        <taxon>Bacteroidota</taxon>
        <taxon>Chitinophagia</taxon>
        <taxon>Chitinophagales</taxon>
        <taxon>Chitinophagaceae</taxon>
        <taxon>Ginsengibacter</taxon>
    </lineage>
</organism>
<accession>A0A5J5IMM2</accession>
<dbReference type="AlphaFoldDB" id="A0A5J5IMM2"/>
<dbReference type="RefSeq" id="WP_150413908.1">
    <property type="nucleotide sequence ID" value="NZ_VYQF01000001.1"/>
</dbReference>
<dbReference type="InterPro" id="IPR028098">
    <property type="entry name" value="Glyco_trans_4-like_N"/>
</dbReference>
<keyword evidence="3" id="KW-0808">Transferase</keyword>